<dbReference type="eggNOG" id="ENOG5030THP">
    <property type="taxonomic scope" value="Bacteria"/>
</dbReference>
<accession>N1WPA7</accession>
<comment type="caution">
    <text evidence="1">The sequence shown here is derived from an EMBL/GenBank/DDBJ whole genome shotgun (WGS) entry which is preliminary data.</text>
</comment>
<gene>
    <name evidence="1" type="ORF">pgond44_09616</name>
</gene>
<dbReference type="InterPro" id="IPR005331">
    <property type="entry name" value="Sulfotransferase"/>
</dbReference>
<reference evidence="1 2" key="1">
    <citation type="journal article" date="2014" name="Genome Biol. Evol.">
        <title>Extensive gene acquisition in the extremely psychrophilic bacterial species Psychroflexus torquis and the link to sea-ice ecosystem specialism.</title>
        <authorList>
            <person name="Feng S."/>
            <person name="Powell S.M."/>
            <person name="Wilson R."/>
            <person name="Bowman J.P."/>
        </authorList>
    </citation>
    <scope>NUCLEOTIDE SEQUENCE [LARGE SCALE GENOMIC DNA]</scope>
    <source>
        <strain evidence="1 2">ACAM 44</strain>
    </source>
</reference>
<evidence type="ECO:0000313" key="2">
    <source>
        <dbReference type="Proteomes" id="UP000012317"/>
    </source>
</evidence>
<protein>
    <recommendedName>
        <fullName evidence="3">Sulfotransferase family protein</fullName>
    </recommendedName>
</protein>
<dbReference type="GO" id="GO:0016020">
    <property type="term" value="C:membrane"/>
    <property type="evidence" value="ECO:0007669"/>
    <property type="project" value="InterPro"/>
</dbReference>
<dbReference type="GO" id="GO:0008146">
    <property type="term" value="F:sulfotransferase activity"/>
    <property type="evidence" value="ECO:0007669"/>
    <property type="project" value="InterPro"/>
</dbReference>
<dbReference type="Pfam" id="PF03567">
    <property type="entry name" value="Sulfotransfer_2"/>
    <property type="match status" value="1"/>
</dbReference>
<dbReference type="RefSeq" id="WP_003440730.1">
    <property type="nucleotide sequence ID" value="NZ_APLF01000009.1"/>
</dbReference>
<dbReference type="Proteomes" id="UP000012317">
    <property type="component" value="Unassembled WGS sequence"/>
</dbReference>
<sequence length="229" mass="28026">MISHKHKFIFIHIPKCAGSSIETAFGIDVNVNELNNEHLFGWDPTYKIYLQHATPQQLLDYKFVTPQQWDTYYKFIIVRNTWDKVMSDFFWFRETKRFSGSFDDYLFGKNDFSRFMNKGEKKYRGDHLTSQTDFMFLNSKEIKFDKIIYFDKKNLDKEFDGLVKDLELSDGFFKRRVQVGKKFKKHYSKFYTNKMKNQAYKKYKKDVYFFDFNFEDKRNWLDFLKLKFN</sequence>
<name>N1WPA7_9FLAO</name>
<dbReference type="InterPro" id="IPR027417">
    <property type="entry name" value="P-loop_NTPase"/>
</dbReference>
<dbReference type="AlphaFoldDB" id="N1WPA7"/>
<dbReference type="EMBL" id="APLF01000009">
    <property type="protein sequence ID" value="EMY80810.1"/>
    <property type="molecule type" value="Genomic_DNA"/>
</dbReference>
<dbReference type="Gene3D" id="3.40.50.300">
    <property type="entry name" value="P-loop containing nucleotide triphosphate hydrolases"/>
    <property type="match status" value="1"/>
</dbReference>
<organism evidence="1 2">
    <name type="scientific">Psychroflexus gondwanensis ACAM 44</name>
    <dbReference type="NCBI Taxonomy" id="1189619"/>
    <lineage>
        <taxon>Bacteria</taxon>
        <taxon>Pseudomonadati</taxon>
        <taxon>Bacteroidota</taxon>
        <taxon>Flavobacteriia</taxon>
        <taxon>Flavobacteriales</taxon>
        <taxon>Flavobacteriaceae</taxon>
        <taxon>Psychroflexus</taxon>
    </lineage>
</organism>
<evidence type="ECO:0000313" key="1">
    <source>
        <dbReference type="EMBL" id="EMY80810.1"/>
    </source>
</evidence>
<dbReference type="STRING" id="1189619.pgond44_09616"/>
<keyword evidence="2" id="KW-1185">Reference proteome</keyword>
<proteinExistence type="predicted"/>
<evidence type="ECO:0008006" key="3">
    <source>
        <dbReference type="Google" id="ProtNLM"/>
    </source>
</evidence>